<dbReference type="GO" id="GO:0008270">
    <property type="term" value="F:zinc ion binding"/>
    <property type="evidence" value="ECO:0007669"/>
    <property type="project" value="InterPro"/>
</dbReference>
<dbReference type="CDD" id="cd12148">
    <property type="entry name" value="fungal_TF_MHR"/>
    <property type="match status" value="1"/>
</dbReference>
<evidence type="ECO:0000313" key="10">
    <source>
        <dbReference type="Proteomes" id="UP000053599"/>
    </source>
</evidence>
<dbReference type="SMART" id="SM00066">
    <property type="entry name" value="GAL4"/>
    <property type="match status" value="1"/>
</dbReference>
<dbReference type="InterPro" id="IPR036864">
    <property type="entry name" value="Zn2-C6_fun-type_DNA-bd_sf"/>
</dbReference>
<proteinExistence type="predicted"/>
<evidence type="ECO:0000256" key="4">
    <source>
        <dbReference type="ARBA" id="ARBA00023125"/>
    </source>
</evidence>
<dbReference type="AlphaFoldDB" id="A0A0D1YFE1"/>
<feature type="compositionally biased region" description="Polar residues" evidence="7">
    <location>
        <begin position="57"/>
        <end position="73"/>
    </location>
</feature>
<feature type="compositionally biased region" description="Low complexity" evidence="7">
    <location>
        <begin position="74"/>
        <end position="89"/>
    </location>
</feature>
<dbReference type="PROSITE" id="PS00463">
    <property type="entry name" value="ZN2_CY6_FUNGAL_1"/>
    <property type="match status" value="1"/>
</dbReference>
<dbReference type="GO" id="GO:0000976">
    <property type="term" value="F:transcription cis-regulatory region binding"/>
    <property type="evidence" value="ECO:0007669"/>
    <property type="project" value="TreeGrafter"/>
</dbReference>
<gene>
    <name evidence="9" type="ORF">PV11_07126</name>
</gene>
<evidence type="ECO:0000256" key="3">
    <source>
        <dbReference type="ARBA" id="ARBA00023015"/>
    </source>
</evidence>
<dbReference type="PROSITE" id="PS50048">
    <property type="entry name" value="ZN2_CY6_FUNGAL_2"/>
    <property type="match status" value="1"/>
</dbReference>
<dbReference type="GO" id="GO:0000981">
    <property type="term" value="F:DNA-binding transcription factor activity, RNA polymerase II-specific"/>
    <property type="evidence" value="ECO:0007669"/>
    <property type="project" value="InterPro"/>
</dbReference>
<feature type="region of interest" description="Disordered" evidence="7">
    <location>
        <begin position="50"/>
        <end position="106"/>
    </location>
</feature>
<evidence type="ECO:0000259" key="8">
    <source>
        <dbReference type="PROSITE" id="PS50048"/>
    </source>
</evidence>
<evidence type="ECO:0000256" key="7">
    <source>
        <dbReference type="SAM" id="MobiDB-lite"/>
    </source>
</evidence>
<evidence type="ECO:0000256" key="5">
    <source>
        <dbReference type="ARBA" id="ARBA00023163"/>
    </source>
</evidence>
<dbReference type="InterPro" id="IPR001138">
    <property type="entry name" value="Zn2Cys6_DnaBD"/>
</dbReference>
<evidence type="ECO:0000313" key="9">
    <source>
        <dbReference type="EMBL" id="KIV79574.1"/>
    </source>
</evidence>
<dbReference type="Pfam" id="PF04082">
    <property type="entry name" value="Fungal_trans"/>
    <property type="match status" value="1"/>
</dbReference>
<dbReference type="Gene3D" id="4.10.240.10">
    <property type="entry name" value="Zn(2)-C6 fungal-type DNA-binding domain"/>
    <property type="match status" value="1"/>
</dbReference>
<evidence type="ECO:0000256" key="2">
    <source>
        <dbReference type="ARBA" id="ARBA00022723"/>
    </source>
</evidence>
<keyword evidence="3" id="KW-0805">Transcription regulation</keyword>
<name>A0A0D1YFE1_9EURO</name>
<dbReference type="SUPFAM" id="SSF57701">
    <property type="entry name" value="Zn2/Cys6 DNA-binding domain"/>
    <property type="match status" value="1"/>
</dbReference>
<dbReference type="GO" id="GO:0006351">
    <property type="term" value="P:DNA-templated transcription"/>
    <property type="evidence" value="ECO:0007669"/>
    <property type="project" value="InterPro"/>
</dbReference>
<dbReference type="EMBL" id="KN846953">
    <property type="protein sequence ID" value="KIV79574.1"/>
    <property type="molecule type" value="Genomic_DNA"/>
</dbReference>
<keyword evidence="2" id="KW-0479">Metal-binding</keyword>
<dbReference type="PANTHER" id="PTHR31845:SF21">
    <property type="entry name" value="REGULATORY PROTEIN LEU3"/>
    <property type="match status" value="1"/>
</dbReference>
<keyword evidence="5" id="KW-0804">Transcription</keyword>
<dbReference type="Proteomes" id="UP000053599">
    <property type="component" value="Unassembled WGS sequence"/>
</dbReference>
<accession>A0A0D1YFE1</accession>
<sequence>MPRALSCSICRQDKARCDAFTLAPKPCTRCRIRDLDCIIEPTFKRTSTISRFKRSSQEVQDPKQSPNSTTKTNQAASASPSQGGARAPSDVAESFNPDNGSSKSTLSVSSTEQVLVRLGNIILVHSEINDLFRDYFQRYHPLFPVLDPAIAPSSIQIDCPPLFWAVITTAARSTRPDLYPALCDLVPSMISGTFFHQSHSAQPCQALLILCMFPLPTTKSREDVRWMYSGMAMQMATLVGLHKTASDHEYRKAGTVRVPEEDRQELTRTWCCCCYANATLSTELGLPSSIPQDALSMEDLSRAALPAEFVSATRISLESTKISKLVDLKMATDVGTSSDANTTHFGLLRMLDSDLDALTNSMRTKETRSAGIAELSLLMAKLNLCSFGLNQAIRLRTSDAAQLRLSTFNYATRLIQLFAEVPFVLAPTTSSVTTWSLPLPVQTFYPRHYWYGLVYACLVLMKLSLTSTLPEIEADQSKSAIQLAVDLLNSCSVEGDELYRVAKLIGLLRKEAVQELVQPRHKVQSRMGASLMYEMIFSVLFWKKRKEREQQQEPNDSIIWPNFDHNAGNAPQLDKGSITPDLSSRAMDELIASSGYLIEDWGPVMLDPNIWDTSAFDEVCFAVDTMLPLTF</sequence>
<dbReference type="PANTHER" id="PTHR31845">
    <property type="entry name" value="FINGER DOMAIN PROTEIN, PUTATIVE-RELATED"/>
    <property type="match status" value="1"/>
</dbReference>
<dbReference type="InterPro" id="IPR007219">
    <property type="entry name" value="XnlR_reg_dom"/>
</dbReference>
<dbReference type="OrthoDB" id="3163292at2759"/>
<comment type="subcellular location">
    <subcellularLocation>
        <location evidence="1">Nucleus</location>
    </subcellularLocation>
</comment>
<feature type="domain" description="Zn(2)-C6 fungal-type" evidence="8">
    <location>
        <begin position="6"/>
        <end position="39"/>
    </location>
</feature>
<protein>
    <recommendedName>
        <fullName evidence="8">Zn(2)-C6 fungal-type domain-containing protein</fullName>
    </recommendedName>
</protein>
<dbReference type="Pfam" id="PF00172">
    <property type="entry name" value="Zn_clus"/>
    <property type="match status" value="1"/>
</dbReference>
<dbReference type="SMART" id="SM00906">
    <property type="entry name" value="Fungal_trans"/>
    <property type="match status" value="1"/>
</dbReference>
<dbReference type="InterPro" id="IPR051089">
    <property type="entry name" value="prtT"/>
</dbReference>
<keyword evidence="6" id="KW-0539">Nucleus</keyword>
<dbReference type="GO" id="GO:0005634">
    <property type="term" value="C:nucleus"/>
    <property type="evidence" value="ECO:0007669"/>
    <property type="project" value="UniProtKB-SubCell"/>
</dbReference>
<reference evidence="9 10" key="1">
    <citation type="submission" date="2015-01" db="EMBL/GenBank/DDBJ databases">
        <title>The Genome Sequence of Exophiala sideris CBS121828.</title>
        <authorList>
            <consortium name="The Broad Institute Genomics Platform"/>
            <person name="Cuomo C."/>
            <person name="de Hoog S."/>
            <person name="Gorbushina A."/>
            <person name="Stielow B."/>
            <person name="Teixiera M."/>
            <person name="Abouelleil A."/>
            <person name="Chapman S.B."/>
            <person name="Priest M."/>
            <person name="Young S.K."/>
            <person name="Wortman J."/>
            <person name="Nusbaum C."/>
            <person name="Birren B."/>
        </authorList>
    </citation>
    <scope>NUCLEOTIDE SEQUENCE [LARGE SCALE GENOMIC DNA]</scope>
    <source>
        <strain evidence="9 10">CBS 121828</strain>
    </source>
</reference>
<keyword evidence="4" id="KW-0238">DNA-binding</keyword>
<dbReference type="CDD" id="cd00067">
    <property type="entry name" value="GAL4"/>
    <property type="match status" value="1"/>
</dbReference>
<evidence type="ECO:0000256" key="6">
    <source>
        <dbReference type="ARBA" id="ARBA00023242"/>
    </source>
</evidence>
<organism evidence="9 10">
    <name type="scientific">Exophiala sideris</name>
    <dbReference type="NCBI Taxonomy" id="1016849"/>
    <lineage>
        <taxon>Eukaryota</taxon>
        <taxon>Fungi</taxon>
        <taxon>Dikarya</taxon>
        <taxon>Ascomycota</taxon>
        <taxon>Pezizomycotina</taxon>
        <taxon>Eurotiomycetes</taxon>
        <taxon>Chaetothyriomycetidae</taxon>
        <taxon>Chaetothyriales</taxon>
        <taxon>Herpotrichiellaceae</taxon>
        <taxon>Exophiala</taxon>
    </lineage>
</organism>
<evidence type="ECO:0000256" key="1">
    <source>
        <dbReference type="ARBA" id="ARBA00004123"/>
    </source>
</evidence>